<reference evidence="1 2" key="1">
    <citation type="submission" date="2020-07" db="EMBL/GenBank/DDBJ databases">
        <title>non toxigenic Corynebacterium sp. nov from a clinical source.</title>
        <authorList>
            <person name="Bernier A.-M."/>
            <person name="Bernard K."/>
        </authorList>
    </citation>
    <scope>NUCLEOTIDE SEQUENCE [LARGE SCALE GENOMIC DNA]</scope>
    <source>
        <strain evidence="2">NML 93-0612</strain>
    </source>
</reference>
<evidence type="ECO:0000313" key="1">
    <source>
        <dbReference type="EMBL" id="QMV84656.1"/>
    </source>
</evidence>
<protein>
    <submittedName>
        <fullName evidence="1">Uncharacterized protein</fullName>
    </submittedName>
</protein>
<gene>
    <name evidence="1" type="ORF">HW450_09870</name>
</gene>
<keyword evidence="2" id="KW-1185">Reference proteome</keyword>
<dbReference type="Proteomes" id="UP000515570">
    <property type="component" value="Chromosome"/>
</dbReference>
<dbReference type="RefSeq" id="WP_182385464.1">
    <property type="nucleotide sequence ID" value="NZ_CP059833.1"/>
</dbReference>
<proteinExistence type="predicted"/>
<evidence type="ECO:0000313" key="2">
    <source>
        <dbReference type="Proteomes" id="UP000515570"/>
    </source>
</evidence>
<name>A0A7G5FDG5_9CORY</name>
<accession>A0A7G5FDG5</accession>
<dbReference type="AlphaFoldDB" id="A0A7G5FDG5"/>
<dbReference type="EMBL" id="CP059833">
    <property type="protein sequence ID" value="QMV84656.1"/>
    <property type="molecule type" value="Genomic_DNA"/>
</dbReference>
<organism evidence="1 2">
    <name type="scientific">Corynebacterium hindlerae</name>
    <dbReference type="NCBI Taxonomy" id="699041"/>
    <lineage>
        <taxon>Bacteria</taxon>
        <taxon>Bacillati</taxon>
        <taxon>Actinomycetota</taxon>
        <taxon>Actinomycetes</taxon>
        <taxon>Mycobacteriales</taxon>
        <taxon>Corynebacteriaceae</taxon>
        <taxon>Corynebacterium</taxon>
    </lineage>
</organism>
<sequence>MPEVTKRRIVTWGGSTPERIGNRTAVAESKVEISFPNSETKDRCLAALDSSDRRLAMGPKTGGYDWQAVSEEALSDGSFIIRFGVAWYDSEFYREKRDVFFGNEHRELFASFGIDPSEVIVSHWEKVA</sequence>